<evidence type="ECO:0000313" key="2">
    <source>
        <dbReference type="Proteomes" id="UP000681720"/>
    </source>
</evidence>
<dbReference type="EMBL" id="CAJOBJ010305826">
    <property type="protein sequence ID" value="CAF5164296.1"/>
    <property type="molecule type" value="Genomic_DNA"/>
</dbReference>
<comment type="caution">
    <text evidence="1">The sequence shown here is derived from an EMBL/GenBank/DDBJ whole genome shotgun (WGS) entry which is preliminary data.</text>
</comment>
<dbReference type="Proteomes" id="UP000681720">
    <property type="component" value="Unassembled WGS sequence"/>
</dbReference>
<reference evidence="1" key="1">
    <citation type="submission" date="2021-02" db="EMBL/GenBank/DDBJ databases">
        <authorList>
            <person name="Nowell W R."/>
        </authorList>
    </citation>
    <scope>NUCLEOTIDE SEQUENCE</scope>
</reference>
<protein>
    <submittedName>
        <fullName evidence="1">Uncharacterized protein</fullName>
    </submittedName>
</protein>
<feature type="non-terminal residue" evidence="1">
    <location>
        <position position="16"/>
    </location>
</feature>
<accession>A0A8S3GIC9</accession>
<dbReference type="AlphaFoldDB" id="A0A8S3GIC9"/>
<sequence length="16" mass="1876">MTDDESEPLLRDNGRQ</sequence>
<name>A0A8S3GIC9_9BILA</name>
<proteinExistence type="predicted"/>
<organism evidence="1 2">
    <name type="scientific">Rotaria magnacalcarata</name>
    <dbReference type="NCBI Taxonomy" id="392030"/>
    <lineage>
        <taxon>Eukaryota</taxon>
        <taxon>Metazoa</taxon>
        <taxon>Spiralia</taxon>
        <taxon>Gnathifera</taxon>
        <taxon>Rotifera</taxon>
        <taxon>Eurotatoria</taxon>
        <taxon>Bdelloidea</taxon>
        <taxon>Philodinida</taxon>
        <taxon>Philodinidae</taxon>
        <taxon>Rotaria</taxon>
    </lineage>
</organism>
<evidence type="ECO:0000313" key="1">
    <source>
        <dbReference type="EMBL" id="CAF5164296.1"/>
    </source>
</evidence>
<gene>
    <name evidence="1" type="ORF">GIL414_LOCUS66084</name>
</gene>